<accession>A0A7W9SZ68</accession>
<evidence type="ECO:0008006" key="4">
    <source>
        <dbReference type="Google" id="ProtNLM"/>
    </source>
</evidence>
<proteinExistence type="predicted"/>
<dbReference type="Proteomes" id="UP000532746">
    <property type="component" value="Unassembled WGS sequence"/>
</dbReference>
<gene>
    <name evidence="2" type="ORF">HNQ93_000880</name>
</gene>
<reference evidence="2 3" key="1">
    <citation type="submission" date="2020-08" db="EMBL/GenBank/DDBJ databases">
        <title>Genomic Encyclopedia of Type Strains, Phase IV (KMG-IV): sequencing the most valuable type-strain genomes for metagenomic binning, comparative biology and taxonomic classification.</title>
        <authorList>
            <person name="Goeker M."/>
        </authorList>
    </citation>
    <scope>NUCLEOTIDE SEQUENCE [LARGE SCALE GENOMIC DNA]</scope>
    <source>
        <strain evidence="2 3">DSM 26718</strain>
    </source>
</reference>
<feature type="chain" id="PRO_5031551496" description="Lipoprotein" evidence="1">
    <location>
        <begin position="22"/>
        <end position="193"/>
    </location>
</feature>
<keyword evidence="3" id="KW-1185">Reference proteome</keyword>
<dbReference type="EMBL" id="JACHGG010000001">
    <property type="protein sequence ID" value="MBB6058050.1"/>
    <property type="molecule type" value="Genomic_DNA"/>
</dbReference>
<evidence type="ECO:0000313" key="3">
    <source>
        <dbReference type="Proteomes" id="UP000532746"/>
    </source>
</evidence>
<comment type="caution">
    <text evidence="2">The sequence shown here is derived from an EMBL/GenBank/DDBJ whole genome shotgun (WGS) entry which is preliminary data.</text>
</comment>
<keyword evidence="1" id="KW-0732">Signal</keyword>
<dbReference type="PROSITE" id="PS51257">
    <property type="entry name" value="PROKAR_LIPOPROTEIN"/>
    <property type="match status" value="1"/>
</dbReference>
<evidence type="ECO:0000313" key="2">
    <source>
        <dbReference type="EMBL" id="MBB6058050.1"/>
    </source>
</evidence>
<sequence length="193" mass="21422">MRLLVSAAAVSWLIACQSPSAPPEQASAPAAALPIPAVPAGPRLLHEAAARRPFSSRTAPDQFRLQLRGDSVLTGTLHLSIVSAAGDTLLSERFPAQALLDYGLLQYGEHPTRAQREAYVRERMDQFFGPGQFRSPAIKPTEQYVARQSERGVWEEVRQTGLPGFFYHLYEEDGRSLAYLPRRRKAVVFRTCC</sequence>
<evidence type="ECO:0000256" key="1">
    <source>
        <dbReference type="SAM" id="SignalP"/>
    </source>
</evidence>
<protein>
    <recommendedName>
        <fullName evidence="4">Lipoprotein</fullName>
    </recommendedName>
</protein>
<organism evidence="2 3">
    <name type="scientific">Hymenobacter luteus</name>
    <dbReference type="NCBI Taxonomy" id="1411122"/>
    <lineage>
        <taxon>Bacteria</taxon>
        <taxon>Pseudomonadati</taxon>
        <taxon>Bacteroidota</taxon>
        <taxon>Cytophagia</taxon>
        <taxon>Cytophagales</taxon>
        <taxon>Hymenobacteraceae</taxon>
        <taxon>Hymenobacter</taxon>
    </lineage>
</organism>
<feature type="signal peptide" evidence="1">
    <location>
        <begin position="1"/>
        <end position="21"/>
    </location>
</feature>
<dbReference type="RefSeq" id="WP_183401778.1">
    <property type="nucleotide sequence ID" value="NZ_JACHGG010000001.1"/>
</dbReference>
<name>A0A7W9SZ68_9BACT</name>
<dbReference type="AlphaFoldDB" id="A0A7W9SZ68"/>